<dbReference type="Gene3D" id="1.10.238.10">
    <property type="entry name" value="EF-hand"/>
    <property type="match status" value="1"/>
</dbReference>
<accession>T1JLX6</accession>
<keyword evidence="3" id="KW-0732">Signal</keyword>
<sequence length="167" mass="19192">KTDVKSASNHNPPLAEDKQRQKGHNSVLSEKMDKAKATVADKSDCTPHQLKVMQNRLLDWFAQLITEAMKQKKMHLQGAVQTIDQHCQPQVEWVFNHLDNDPRDGQLSLHELDDLERDAHEHCMKPFLEHCDSNRDADLTPAEWCACFDSKERPCLTAKTRSKTSFM</sequence>
<proteinExistence type="predicted"/>
<keyword evidence="9" id="KW-1185">Reference proteome</keyword>
<dbReference type="eggNOG" id="KOG3555">
    <property type="taxonomic scope" value="Eukaryota"/>
</dbReference>
<feature type="domain" description="SPARC/Testican calcium-binding" evidence="7">
    <location>
        <begin position="43"/>
        <end position="147"/>
    </location>
</feature>
<feature type="region of interest" description="Disordered" evidence="6">
    <location>
        <begin position="1"/>
        <end position="41"/>
    </location>
</feature>
<protein>
    <recommendedName>
        <fullName evidence="7">SPARC/Testican calcium-binding domain-containing protein</fullName>
    </recommendedName>
</protein>
<evidence type="ECO:0000256" key="6">
    <source>
        <dbReference type="SAM" id="MobiDB-lite"/>
    </source>
</evidence>
<evidence type="ECO:0000256" key="5">
    <source>
        <dbReference type="ARBA" id="ARBA00023180"/>
    </source>
</evidence>
<dbReference type="GO" id="GO:0005518">
    <property type="term" value="F:collagen binding"/>
    <property type="evidence" value="ECO:0007669"/>
    <property type="project" value="TreeGrafter"/>
</dbReference>
<reference evidence="8" key="2">
    <citation type="submission" date="2015-02" db="UniProtKB">
        <authorList>
            <consortium name="EnsemblMetazoa"/>
        </authorList>
    </citation>
    <scope>IDENTIFICATION</scope>
</reference>
<dbReference type="EnsemblMetazoa" id="SMAR014856-RA">
    <property type="protein sequence ID" value="SMAR014856-PA"/>
    <property type="gene ID" value="SMAR014856"/>
</dbReference>
<dbReference type="GO" id="GO:0005509">
    <property type="term" value="F:calcium ion binding"/>
    <property type="evidence" value="ECO:0007669"/>
    <property type="project" value="InterPro"/>
</dbReference>
<feature type="compositionally biased region" description="Polar residues" evidence="6">
    <location>
        <begin position="1"/>
        <end position="11"/>
    </location>
</feature>
<evidence type="ECO:0000256" key="2">
    <source>
        <dbReference type="ARBA" id="ARBA00022525"/>
    </source>
</evidence>
<dbReference type="PhylomeDB" id="T1JLX6"/>
<evidence type="ECO:0000256" key="1">
    <source>
        <dbReference type="ARBA" id="ARBA00004613"/>
    </source>
</evidence>
<dbReference type="SUPFAM" id="SSF47473">
    <property type="entry name" value="EF-hand"/>
    <property type="match status" value="1"/>
</dbReference>
<dbReference type="PANTHER" id="PTHR13866:SF30">
    <property type="match status" value="1"/>
</dbReference>
<dbReference type="AlphaFoldDB" id="T1JLX6"/>
<name>T1JLX6_STRMM</name>
<dbReference type="GO" id="GO:0050840">
    <property type="term" value="F:extracellular matrix binding"/>
    <property type="evidence" value="ECO:0007669"/>
    <property type="project" value="TreeGrafter"/>
</dbReference>
<evidence type="ECO:0000256" key="4">
    <source>
        <dbReference type="ARBA" id="ARBA00023157"/>
    </source>
</evidence>
<dbReference type="OMA" id="NVYPVHW"/>
<evidence type="ECO:0000259" key="7">
    <source>
        <dbReference type="Pfam" id="PF10591"/>
    </source>
</evidence>
<dbReference type="GO" id="GO:0005615">
    <property type="term" value="C:extracellular space"/>
    <property type="evidence" value="ECO:0007669"/>
    <property type="project" value="TreeGrafter"/>
</dbReference>
<keyword evidence="4" id="KW-1015">Disulfide bond</keyword>
<dbReference type="HOGENOM" id="CLU_1598715_0_0_1"/>
<dbReference type="InterPro" id="IPR019577">
    <property type="entry name" value="SPARC/Testican_Ca-bd-dom"/>
</dbReference>
<keyword evidence="5" id="KW-0325">Glycoprotein</keyword>
<dbReference type="EMBL" id="JH432213">
    <property type="status" value="NOT_ANNOTATED_CDS"/>
    <property type="molecule type" value="Genomic_DNA"/>
</dbReference>
<keyword evidence="2" id="KW-0964">Secreted</keyword>
<evidence type="ECO:0000256" key="3">
    <source>
        <dbReference type="ARBA" id="ARBA00022729"/>
    </source>
</evidence>
<dbReference type="InterPro" id="IPR011992">
    <property type="entry name" value="EF-hand-dom_pair"/>
</dbReference>
<feature type="compositionally biased region" description="Basic and acidic residues" evidence="6">
    <location>
        <begin position="30"/>
        <end position="41"/>
    </location>
</feature>
<evidence type="ECO:0000313" key="8">
    <source>
        <dbReference type="EnsemblMetazoa" id="SMAR014856-PA"/>
    </source>
</evidence>
<dbReference type="PANTHER" id="PTHR13866">
    <property type="entry name" value="SPARC OSTEONECTIN"/>
    <property type="match status" value="1"/>
</dbReference>
<organism evidence="8 9">
    <name type="scientific">Strigamia maritima</name>
    <name type="common">European centipede</name>
    <name type="synonym">Geophilus maritimus</name>
    <dbReference type="NCBI Taxonomy" id="126957"/>
    <lineage>
        <taxon>Eukaryota</taxon>
        <taxon>Metazoa</taxon>
        <taxon>Ecdysozoa</taxon>
        <taxon>Arthropoda</taxon>
        <taxon>Myriapoda</taxon>
        <taxon>Chilopoda</taxon>
        <taxon>Pleurostigmophora</taxon>
        <taxon>Geophilomorpha</taxon>
        <taxon>Linotaeniidae</taxon>
        <taxon>Strigamia</taxon>
    </lineage>
</organism>
<dbReference type="Pfam" id="PF10591">
    <property type="entry name" value="SPARC_Ca_bdg"/>
    <property type="match status" value="1"/>
</dbReference>
<comment type="subcellular location">
    <subcellularLocation>
        <location evidence="1">Secreted</location>
    </subcellularLocation>
</comment>
<dbReference type="STRING" id="126957.T1JLX6"/>
<evidence type="ECO:0000313" key="9">
    <source>
        <dbReference type="Proteomes" id="UP000014500"/>
    </source>
</evidence>
<dbReference type="Proteomes" id="UP000014500">
    <property type="component" value="Unassembled WGS sequence"/>
</dbReference>
<reference evidence="9" key="1">
    <citation type="submission" date="2011-05" db="EMBL/GenBank/DDBJ databases">
        <authorList>
            <person name="Richards S.R."/>
            <person name="Qu J."/>
            <person name="Jiang H."/>
            <person name="Jhangiani S.N."/>
            <person name="Agravi P."/>
            <person name="Goodspeed R."/>
            <person name="Gross S."/>
            <person name="Mandapat C."/>
            <person name="Jackson L."/>
            <person name="Mathew T."/>
            <person name="Pu L."/>
            <person name="Thornton R."/>
            <person name="Saada N."/>
            <person name="Wilczek-Boney K.B."/>
            <person name="Lee S."/>
            <person name="Kovar C."/>
            <person name="Wu Y."/>
            <person name="Scherer S.E."/>
            <person name="Worley K.C."/>
            <person name="Muzny D.M."/>
            <person name="Gibbs R."/>
        </authorList>
    </citation>
    <scope>NUCLEOTIDE SEQUENCE</scope>
    <source>
        <strain evidence="9">Brora</strain>
    </source>
</reference>